<feature type="region of interest" description="Disordered" evidence="1">
    <location>
        <begin position="102"/>
        <end position="194"/>
    </location>
</feature>
<organism evidence="3">
    <name type="scientific">freshwater metagenome</name>
    <dbReference type="NCBI Taxonomy" id="449393"/>
    <lineage>
        <taxon>unclassified sequences</taxon>
        <taxon>metagenomes</taxon>
        <taxon>ecological metagenomes</taxon>
    </lineage>
</organism>
<evidence type="ECO:0000256" key="2">
    <source>
        <dbReference type="SAM" id="Phobius"/>
    </source>
</evidence>
<keyword evidence="2" id="KW-0472">Membrane</keyword>
<keyword evidence="2" id="KW-0812">Transmembrane</keyword>
<dbReference type="AlphaFoldDB" id="A0A6J7KVI7"/>
<name>A0A6J7KVI7_9ZZZZ</name>
<proteinExistence type="predicted"/>
<gene>
    <name evidence="3" type="ORF">UFOPK3564_03906</name>
</gene>
<evidence type="ECO:0000313" key="3">
    <source>
        <dbReference type="EMBL" id="CAB4958389.1"/>
    </source>
</evidence>
<keyword evidence="2" id="KW-1133">Transmembrane helix</keyword>
<feature type="compositionally biased region" description="Basic and acidic residues" evidence="1">
    <location>
        <begin position="118"/>
        <end position="133"/>
    </location>
</feature>
<dbReference type="EMBL" id="CAFBMK010000441">
    <property type="protein sequence ID" value="CAB4958389.1"/>
    <property type="molecule type" value="Genomic_DNA"/>
</dbReference>
<evidence type="ECO:0000256" key="1">
    <source>
        <dbReference type="SAM" id="MobiDB-lite"/>
    </source>
</evidence>
<protein>
    <submittedName>
        <fullName evidence="3">Unannotated protein</fullName>
    </submittedName>
</protein>
<reference evidence="3" key="1">
    <citation type="submission" date="2020-05" db="EMBL/GenBank/DDBJ databases">
        <authorList>
            <person name="Chiriac C."/>
            <person name="Salcher M."/>
            <person name="Ghai R."/>
            <person name="Kavagutti S V."/>
        </authorList>
    </citation>
    <scope>NUCLEOTIDE SEQUENCE</scope>
</reference>
<feature type="transmembrane region" description="Helical" evidence="2">
    <location>
        <begin position="64"/>
        <end position="88"/>
    </location>
</feature>
<sequence>MSGGTGVDRRELGEATSHGQLYVDRLRSAHLTLSGVALVAFGGLVGALPLVALAWPSIESRSVAGVPLGVLLLLAPYPVFVVIGAVYARRADGLDDTFSALMDDGGTDDAGGPGRGPARPERSDHLGRGREDGAGAGWPEDVGRGREDGAGAGWPEDVGRGREDGAGPGWPEDVGRRREDDAGPGGVGGPPPAP</sequence>
<accession>A0A6J7KVI7</accession>
<feature type="transmembrane region" description="Helical" evidence="2">
    <location>
        <begin position="35"/>
        <end position="58"/>
    </location>
</feature>